<evidence type="ECO:0000256" key="1">
    <source>
        <dbReference type="SAM" id="MobiDB-lite"/>
    </source>
</evidence>
<organism evidence="2 3">
    <name type="scientific">Planotetraspora silvatica</name>
    <dbReference type="NCBI Taxonomy" id="234614"/>
    <lineage>
        <taxon>Bacteria</taxon>
        <taxon>Bacillati</taxon>
        <taxon>Actinomycetota</taxon>
        <taxon>Actinomycetes</taxon>
        <taxon>Streptosporangiales</taxon>
        <taxon>Streptosporangiaceae</taxon>
        <taxon>Planotetraspora</taxon>
    </lineage>
</organism>
<dbReference type="Proteomes" id="UP000644610">
    <property type="component" value="Unassembled WGS sequence"/>
</dbReference>
<dbReference type="AlphaFoldDB" id="A0A8J3UI90"/>
<dbReference type="RefSeq" id="WP_203971661.1">
    <property type="nucleotide sequence ID" value="NZ_BAAAKY010000004.1"/>
</dbReference>
<protein>
    <submittedName>
        <fullName evidence="2">Uncharacterized protein</fullName>
    </submittedName>
</protein>
<proteinExistence type="predicted"/>
<evidence type="ECO:0000313" key="3">
    <source>
        <dbReference type="Proteomes" id="UP000644610"/>
    </source>
</evidence>
<name>A0A8J3UI90_9ACTN</name>
<dbReference type="EMBL" id="BOOQ01000003">
    <property type="protein sequence ID" value="GII44232.1"/>
    <property type="molecule type" value="Genomic_DNA"/>
</dbReference>
<reference evidence="2" key="1">
    <citation type="submission" date="2021-01" db="EMBL/GenBank/DDBJ databases">
        <title>Whole genome shotgun sequence of Planotetraspora silvatica NBRC 100141.</title>
        <authorList>
            <person name="Komaki H."/>
            <person name="Tamura T."/>
        </authorList>
    </citation>
    <scope>NUCLEOTIDE SEQUENCE</scope>
    <source>
        <strain evidence="2">NBRC 100141</strain>
    </source>
</reference>
<feature type="compositionally biased region" description="Basic and acidic residues" evidence="1">
    <location>
        <begin position="12"/>
        <end position="23"/>
    </location>
</feature>
<evidence type="ECO:0000313" key="2">
    <source>
        <dbReference type="EMBL" id="GII44232.1"/>
    </source>
</evidence>
<accession>A0A8J3UI90</accession>
<keyword evidence="3" id="KW-1185">Reference proteome</keyword>
<gene>
    <name evidence="2" type="ORF">Psi02_06560</name>
</gene>
<sequence>MDHTTTPSGTSLEDKTVRDDDRSANLSAGVPAGLARTRRALHGVAELIMAGPQYRTSDTIRLRVVAGGFATVSTPDLRVDGDSLVTEIGDVLPLHGVTYAALAEAAGVTAGAPEGLYADGSGADPSESVDVDADAAAHLAHCLARGDTELRRLASASGQEMAPVLWPEHFDLGIVIDEVNYGVSLGDSAIGEPYAYVVPWRPREGDFWNMPFGAARRMADLGEAGDLAAFLEEGRRRAGDAG</sequence>
<comment type="caution">
    <text evidence="2">The sequence shown here is derived from an EMBL/GenBank/DDBJ whole genome shotgun (WGS) entry which is preliminary data.</text>
</comment>
<feature type="region of interest" description="Disordered" evidence="1">
    <location>
        <begin position="1"/>
        <end position="28"/>
    </location>
</feature>
<feature type="compositionally biased region" description="Polar residues" evidence="1">
    <location>
        <begin position="1"/>
        <end position="11"/>
    </location>
</feature>